<dbReference type="GO" id="GO:1990281">
    <property type="term" value="C:efflux pump complex"/>
    <property type="evidence" value="ECO:0007669"/>
    <property type="project" value="TreeGrafter"/>
</dbReference>
<feature type="domain" description="Multidrug resistance protein MdtA-like barrel-sandwich hybrid" evidence="4">
    <location>
        <begin position="60"/>
        <end position="199"/>
    </location>
</feature>
<feature type="compositionally biased region" description="Polar residues" evidence="3">
    <location>
        <begin position="380"/>
        <end position="395"/>
    </location>
</feature>
<reference evidence="6 7" key="1">
    <citation type="submission" date="2019-03" db="EMBL/GenBank/DDBJ databases">
        <title>Genomic Encyclopedia of Type Strains, Phase IV (KMG-IV): sequencing the most valuable type-strain genomes for metagenomic binning, comparative biology and taxonomic classification.</title>
        <authorList>
            <person name="Goeker M."/>
        </authorList>
    </citation>
    <scope>NUCLEOTIDE SEQUENCE [LARGE SCALE GENOMIC DNA]</scope>
    <source>
        <strain evidence="6 7">DSM 23917</strain>
    </source>
</reference>
<evidence type="ECO:0000259" key="5">
    <source>
        <dbReference type="Pfam" id="PF25990"/>
    </source>
</evidence>
<proteinExistence type="inferred from homology"/>
<dbReference type="PROSITE" id="PS51257">
    <property type="entry name" value="PROKAR_LIPOPROTEIN"/>
    <property type="match status" value="1"/>
</dbReference>
<dbReference type="Gene3D" id="1.10.287.470">
    <property type="entry name" value="Helix hairpin bin"/>
    <property type="match status" value="1"/>
</dbReference>
<comment type="similarity">
    <text evidence="1">Belongs to the membrane fusion protein (MFP) (TC 8.A.1) family.</text>
</comment>
<dbReference type="InterPro" id="IPR058636">
    <property type="entry name" value="Beta-barrel_YknX"/>
</dbReference>
<dbReference type="GO" id="GO:0015562">
    <property type="term" value="F:efflux transmembrane transporter activity"/>
    <property type="evidence" value="ECO:0007669"/>
    <property type="project" value="TreeGrafter"/>
</dbReference>
<dbReference type="InterPro" id="IPR058625">
    <property type="entry name" value="MdtA-like_BSH"/>
</dbReference>
<dbReference type="RefSeq" id="WP_131927443.1">
    <property type="nucleotide sequence ID" value="NZ_SLXB01000032.1"/>
</dbReference>
<protein>
    <submittedName>
        <fullName evidence="6">HlyD family secretion protein</fullName>
    </submittedName>
</protein>
<feature type="domain" description="YknX-like beta-barrel" evidence="5">
    <location>
        <begin position="209"/>
        <end position="294"/>
    </location>
</feature>
<evidence type="ECO:0000256" key="3">
    <source>
        <dbReference type="SAM" id="MobiDB-lite"/>
    </source>
</evidence>
<dbReference type="SUPFAM" id="SSF111369">
    <property type="entry name" value="HlyD-like secretion proteins"/>
    <property type="match status" value="1"/>
</dbReference>
<evidence type="ECO:0000256" key="1">
    <source>
        <dbReference type="ARBA" id="ARBA00009477"/>
    </source>
</evidence>
<dbReference type="InterPro" id="IPR006143">
    <property type="entry name" value="RND_pump_MFP"/>
</dbReference>
<dbReference type="Proteomes" id="UP000295600">
    <property type="component" value="Unassembled WGS sequence"/>
</dbReference>
<dbReference type="Gene3D" id="2.40.50.100">
    <property type="match status" value="1"/>
</dbReference>
<dbReference type="Gene3D" id="2.40.30.170">
    <property type="match status" value="1"/>
</dbReference>
<evidence type="ECO:0000313" key="7">
    <source>
        <dbReference type="Proteomes" id="UP000295600"/>
    </source>
</evidence>
<gene>
    <name evidence="6" type="ORF">EV202_13220</name>
</gene>
<evidence type="ECO:0000313" key="6">
    <source>
        <dbReference type="EMBL" id="TCO87434.1"/>
    </source>
</evidence>
<organism evidence="6 7">
    <name type="scientific">Prevotella heparinolytica</name>
    <dbReference type="NCBI Taxonomy" id="28113"/>
    <lineage>
        <taxon>Bacteria</taxon>
        <taxon>Pseudomonadati</taxon>
        <taxon>Bacteroidota</taxon>
        <taxon>Bacteroidia</taxon>
        <taxon>Bacteroidales</taxon>
        <taxon>Bacteroidaceae</taxon>
        <taxon>Bacteroides</taxon>
    </lineage>
</organism>
<dbReference type="Pfam" id="PF25917">
    <property type="entry name" value="BSH_RND"/>
    <property type="match status" value="1"/>
</dbReference>
<dbReference type="PANTHER" id="PTHR30469">
    <property type="entry name" value="MULTIDRUG RESISTANCE PROTEIN MDTA"/>
    <property type="match status" value="1"/>
</dbReference>
<dbReference type="EMBL" id="SLXB01000032">
    <property type="protein sequence ID" value="TCO87434.1"/>
    <property type="molecule type" value="Genomic_DNA"/>
</dbReference>
<dbReference type="Gene3D" id="2.40.420.20">
    <property type="match status" value="1"/>
</dbReference>
<feature type="region of interest" description="Disordered" evidence="3">
    <location>
        <begin position="379"/>
        <end position="406"/>
    </location>
</feature>
<feature type="coiled-coil region" evidence="2">
    <location>
        <begin position="111"/>
        <end position="165"/>
    </location>
</feature>
<dbReference type="PANTHER" id="PTHR30469:SF33">
    <property type="entry name" value="SLR1207 PROTEIN"/>
    <property type="match status" value="1"/>
</dbReference>
<sequence length="406" mass="43842">MNKKKIILISIAAVLAVSAGCWLFGESKANHKVVYETATVTKGEISESITATGTIEPVTEVTVGTQVSGIIDKIYVDYNSTVTKGQLIAEMDRVTLQSELASQRAAYNGAKAEYEYQKKNYERNKGLHEKQLISDVDYEQIVYNYEKAKSSFESSQASLAKAERNLSYATITSPIDGVVTSRSVEEGQTVASGFSTPTLFTIAADLTQMQVVTDVDEADIAGIEEGQRATFTVDAYPNDTFEGVVTQIRLGQASSSSSSSSTTSSTTVVTYEVVIAAHNPDLKLKPRLTANVTIYTLDRKNVLSVPARALRFTPEKPLIGDKDIVKDCESEYKLWTREGNTFTAHPVEIGISNGINTEIISGVNEGTVVITEAAIGNMSGGSNAPDSSQQANKEQSPFMPSRPGKK</sequence>
<accession>A0A4R2LEI7</accession>
<evidence type="ECO:0000259" key="4">
    <source>
        <dbReference type="Pfam" id="PF25917"/>
    </source>
</evidence>
<dbReference type="NCBIfam" id="TIGR01730">
    <property type="entry name" value="RND_mfp"/>
    <property type="match status" value="1"/>
</dbReference>
<comment type="caution">
    <text evidence="6">The sequence shown here is derived from an EMBL/GenBank/DDBJ whole genome shotgun (WGS) entry which is preliminary data.</text>
</comment>
<evidence type="ECO:0000256" key="2">
    <source>
        <dbReference type="SAM" id="Coils"/>
    </source>
</evidence>
<dbReference type="Pfam" id="PF25990">
    <property type="entry name" value="Beta-barrel_YknX"/>
    <property type="match status" value="1"/>
</dbReference>
<dbReference type="AlphaFoldDB" id="A0A4R2LEI7"/>
<keyword evidence="2" id="KW-0175">Coiled coil</keyword>
<name>A0A4R2LEI7_9BACE</name>